<keyword evidence="2" id="KW-1185">Reference proteome</keyword>
<dbReference type="Proteomes" id="UP001476247">
    <property type="component" value="Unassembled WGS sequence"/>
</dbReference>
<accession>A0ABP9Y9N0</accession>
<gene>
    <name evidence="1" type="ORF">HPULCUR_008477</name>
</gene>
<name>A0ABP9Y9N0_9FUNG</name>
<reference evidence="1 2" key="1">
    <citation type="submission" date="2024-04" db="EMBL/GenBank/DDBJ databases">
        <title>genome sequences of Mucor flavus KT1a and Helicostylum pulchrum KT1b strains isolation_sourced from the surface of a dry-aged beef.</title>
        <authorList>
            <person name="Toyotome T."/>
            <person name="Hosono M."/>
            <person name="Torimaru M."/>
            <person name="Fukuda K."/>
            <person name="Mikami N."/>
        </authorList>
    </citation>
    <scope>NUCLEOTIDE SEQUENCE [LARGE SCALE GENOMIC DNA]</scope>
    <source>
        <strain evidence="1 2">KT1b</strain>
    </source>
</reference>
<proteinExistence type="predicted"/>
<protein>
    <submittedName>
        <fullName evidence="1">Uncharacterized protein</fullName>
    </submittedName>
</protein>
<comment type="caution">
    <text evidence="1">The sequence shown here is derived from an EMBL/GenBank/DDBJ whole genome shotgun (WGS) entry which is preliminary data.</text>
</comment>
<evidence type="ECO:0000313" key="2">
    <source>
        <dbReference type="Proteomes" id="UP001476247"/>
    </source>
</evidence>
<evidence type="ECO:0000313" key="1">
    <source>
        <dbReference type="EMBL" id="GAA5803002.1"/>
    </source>
</evidence>
<dbReference type="EMBL" id="BAABUJ010000025">
    <property type="protein sequence ID" value="GAA5803002.1"/>
    <property type="molecule type" value="Genomic_DNA"/>
</dbReference>
<sequence>MADMRVILENHQTEYDLMCTEVSKGSPTEAKMYHDHCKLMIETKDIFDNSPVTVHYIPSIQFCGHELFIYSLSHHADNLYVAKKSSYAFVPPTIVNLDFCDKICQILLGLKNEWVTYKQIIENKLNEKKKKYAFNSQEPEDGPRYTWTHPIYKTMVTCPQLPL</sequence>
<organism evidence="1 2">
    <name type="scientific">Helicostylum pulchrum</name>
    <dbReference type="NCBI Taxonomy" id="562976"/>
    <lineage>
        <taxon>Eukaryota</taxon>
        <taxon>Fungi</taxon>
        <taxon>Fungi incertae sedis</taxon>
        <taxon>Mucoromycota</taxon>
        <taxon>Mucoromycotina</taxon>
        <taxon>Mucoromycetes</taxon>
        <taxon>Mucorales</taxon>
        <taxon>Mucorineae</taxon>
        <taxon>Mucoraceae</taxon>
        <taxon>Helicostylum</taxon>
    </lineage>
</organism>